<gene>
    <name evidence="2" type="ORF">SAMN02745116_00291</name>
</gene>
<evidence type="ECO:0000313" key="2">
    <source>
        <dbReference type="EMBL" id="SJZ43450.1"/>
    </source>
</evidence>
<dbReference type="AlphaFoldDB" id="A0A1T4KM36"/>
<proteinExistence type="predicted"/>
<dbReference type="EMBL" id="FUXI01000003">
    <property type="protein sequence ID" value="SJZ43450.1"/>
    <property type="molecule type" value="Genomic_DNA"/>
</dbReference>
<feature type="transmembrane region" description="Helical" evidence="1">
    <location>
        <begin position="304"/>
        <end position="321"/>
    </location>
</feature>
<keyword evidence="1" id="KW-0472">Membrane</keyword>
<protein>
    <recommendedName>
        <fullName evidence="4">ABC-2 type transport system permease protein</fullName>
    </recommendedName>
</protein>
<dbReference type="RefSeq" id="WP_078806258.1">
    <property type="nucleotide sequence ID" value="NZ_FUXI01000003.1"/>
</dbReference>
<keyword evidence="3" id="KW-1185">Reference proteome</keyword>
<keyword evidence="1" id="KW-1133">Transmembrane helix</keyword>
<evidence type="ECO:0008006" key="4">
    <source>
        <dbReference type="Google" id="ProtNLM"/>
    </source>
</evidence>
<feature type="transmembrane region" description="Helical" evidence="1">
    <location>
        <begin position="276"/>
        <end position="297"/>
    </location>
</feature>
<feature type="transmembrane region" description="Helical" evidence="1">
    <location>
        <begin position="176"/>
        <end position="195"/>
    </location>
</feature>
<name>A0A1T4KM36_9ENTE</name>
<sequence length="384" mass="44880">MIQRLKFEWKSFLVMKNALLLCLLLVLFLFNFSTLSFTQEDMMSNYIGSLDQEIRIYSINLEKEKKLAKESGNEVGLENLKWKDETLDLMNHQITALRRGDWNEYYILQYKKNNLSSNNGVKKNLEELRERDPKLYLQLKKDDALIARFVEKKIPITEDIMHPLTAWGTLEDTLKFASNFIVIMLFSILFCDFLTNNFEKSTIYLYSFTRKKKRTIIDSKLFVQFFSTAIFLIFSLGLLIVSKAMINGFGTSKFPVVIGNDIYRLDFSYISAPELVISYVPYYFVVLLFLGILFLFLGAYLKKTLLSLGVFLVSYYGFTLIKDSEMMKTFSPFIPYSYLDVYGVITQTDLYFPRASFLIGIIYLLTLSVFFYALTVRKMNKLEI</sequence>
<feature type="transmembrane region" description="Helical" evidence="1">
    <location>
        <begin position="355"/>
        <end position="374"/>
    </location>
</feature>
<evidence type="ECO:0000256" key="1">
    <source>
        <dbReference type="SAM" id="Phobius"/>
    </source>
</evidence>
<organism evidence="2 3">
    <name type="scientific">Pilibacter termitis</name>
    <dbReference type="NCBI Taxonomy" id="263852"/>
    <lineage>
        <taxon>Bacteria</taxon>
        <taxon>Bacillati</taxon>
        <taxon>Bacillota</taxon>
        <taxon>Bacilli</taxon>
        <taxon>Lactobacillales</taxon>
        <taxon>Enterococcaceae</taxon>
        <taxon>Pilibacter</taxon>
    </lineage>
</organism>
<dbReference type="STRING" id="263852.SAMN02745116_00291"/>
<keyword evidence="1" id="KW-0812">Transmembrane</keyword>
<evidence type="ECO:0000313" key="3">
    <source>
        <dbReference type="Proteomes" id="UP000190328"/>
    </source>
</evidence>
<dbReference type="Proteomes" id="UP000190328">
    <property type="component" value="Unassembled WGS sequence"/>
</dbReference>
<reference evidence="2 3" key="1">
    <citation type="submission" date="2017-02" db="EMBL/GenBank/DDBJ databases">
        <authorList>
            <person name="Peterson S.W."/>
        </authorList>
    </citation>
    <scope>NUCLEOTIDE SEQUENCE [LARGE SCALE GENOMIC DNA]</scope>
    <source>
        <strain evidence="2 3">ATCC BAA-1030</strain>
    </source>
</reference>
<accession>A0A1T4KM36</accession>
<feature type="transmembrane region" description="Helical" evidence="1">
    <location>
        <begin position="221"/>
        <end position="241"/>
    </location>
</feature>